<keyword evidence="1" id="KW-0812">Transmembrane</keyword>
<keyword evidence="1" id="KW-1133">Transmembrane helix</keyword>
<feature type="transmembrane region" description="Helical" evidence="1">
    <location>
        <begin position="6"/>
        <end position="29"/>
    </location>
</feature>
<evidence type="ECO:0000256" key="1">
    <source>
        <dbReference type="SAM" id="Phobius"/>
    </source>
</evidence>
<feature type="transmembrane region" description="Helical" evidence="1">
    <location>
        <begin position="41"/>
        <end position="64"/>
    </location>
</feature>
<dbReference type="AlphaFoldDB" id="A0AAN5CBI3"/>
<dbReference type="PANTHER" id="PTHR22943:SF248">
    <property type="entry name" value="SEVEN TM RECEPTOR"/>
    <property type="match status" value="1"/>
</dbReference>
<feature type="transmembrane region" description="Helical" evidence="1">
    <location>
        <begin position="241"/>
        <end position="265"/>
    </location>
</feature>
<dbReference type="Pfam" id="PF10317">
    <property type="entry name" value="7TM_GPCR_Srd"/>
    <property type="match status" value="1"/>
</dbReference>
<dbReference type="EMBL" id="BTRK01000002">
    <property type="protein sequence ID" value="GMR38165.1"/>
    <property type="molecule type" value="Genomic_DNA"/>
</dbReference>
<keyword evidence="3" id="KW-1185">Reference proteome</keyword>
<feature type="transmembrane region" description="Helical" evidence="1">
    <location>
        <begin position="277"/>
        <end position="299"/>
    </location>
</feature>
<accession>A0AAN5CBI3</accession>
<sequence>MRWVTFCRVFFFLESSMAALINLYVLIAVWKRRIDKNAKTYRIGISVTCVSAIALSLLQCYTITIHQIHDNVYTLVQLGPTGWMSEGSREACTIATQSFIFLMWEWIPASCILQYLALCRQHYSSTRRLLIAYSYCLLCICICSPFSSTFINEKAWAPYVEDAVRLVQGIEADESAFGYAATTNIVAENNNRTIWPFVFVAIASYVWSYGAFIVTTVLIFRALRTDGVMLTKKTLAMQRRFWKMLVLQGFVPLLVCGFPFTLFIWNIITGTSMDRSTIIMTWGIFAVPTVQGLVSLSFVHRMKRKTDSEQSSSSHR</sequence>
<gene>
    <name evidence="2" type="ORF">PMAYCL1PPCAC_08360</name>
</gene>
<reference evidence="3" key="1">
    <citation type="submission" date="2022-10" db="EMBL/GenBank/DDBJ databases">
        <title>Genome assembly of Pristionchus species.</title>
        <authorList>
            <person name="Yoshida K."/>
            <person name="Sommer R.J."/>
        </authorList>
    </citation>
    <scope>NUCLEOTIDE SEQUENCE [LARGE SCALE GENOMIC DNA]</scope>
    <source>
        <strain evidence="3">RS5460</strain>
    </source>
</reference>
<comment type="caution">
    <text evidence="2">The sequence shown here is derived from an EMBL/GenBank/DDBJ whole genome shotgun (WGS) entry which is preliminary data.</text>
</comment>
<protein>
    <recommendedName>
        <fullName evidence="4">G protein-coupled receptor</fullName>
    </recommendedName>
</protein>
<evidence type="ECO:0000313" key="3">
    <source>
        <dbReference type="Proteomes" id="UP001328107"/>
    </source>
</evidence>
<evidence type="ECO:0000313" key="2">
    <source>
        <dbReference type="EMBL" id="GMR38165.1"/>
    </source>
</evidence>
<name>A0AAN5CBI3_9BILA</name>
<organism evidence="2 3">
    <name type="scientific">Pristionchus mayeri</name>
    <dbReference type="NCBI Taxonomy" id="1317129"/>
    <lineage>
        <taxon>Eukaryota</taxon>
        <taxon>Metazoa</taxon>
        <taxon>Ecdysozoa</taxon>
        <taxon>Nematoda</taxon>
        <taxon>Chromadorea</taxon>
        <taxon>Rhabditida</taxon>
        <taxon>Rhabditina</taxon>
        <taxon>Diplogasteromorpha</taxon>
        <taxon>Diplogasteroidea</taxon>
        <taxon>Neodiplogasteridae</taxon>
        <taxon>Pristionchus</taxon>
    </lineage>
</organism>
<dbReference type="InterPro" id="IPR019421">
    <property type="entry name" value="7TM_GPCR_serpentine_rcpt_Srd"/>
</dbReference>
<proteinExistence type="predicted"/>
<keyword evidence="1" id="KW-0472">Membrane</keyword>
<feature type="transmembrane region" description="Helical" evidence="1">
    <location>
        <begin position="94"/>
        <end position="118"/>
    </location>
</feature>
<feature type="non-terminal residue" evidence="2">
    <location>
        <position position="316"/>
    </location>
</feature>
<dbReference type="PANTHER" id="PTHR22943">
    <property type="entry name" value="7-TRANSMEMBRANE DOMAIN RECEPTOR C.ELEGANS"/>
    <property type="match status" value="1"/>
</dbReference>
<feature type="transmembrane region" description="Helical" evidence="1">
    <location>
        <begin position="130"/>
        <end position="151"/>
    </location>
</feature>
<dbReference type="Proteomes" id="UP001328107">
    <property type="component" value="Unassembled WGS sequence"/>
</dbReference>
<evidence type="ECO:0008006" key="4">
    <source>
        <dbReference type="Google" id="ProtNLM"/>
    </source>
</evidence>
<feature type="transmembrane region" description="Helical" evidence="1">
    <location>
        <begin position="194"/>
        <end position="220"/>
    </location>
</feature>